<sequence length="646" mass="63074">MTISRTLLALAATAAFFSASSTTTAAPYLWAGGTNTCAAVNGAAYCWGANIEGQVGNGTFSMATTPSQVQGLTTGVQAIVTSGAHTCAIVNGGAYCWGNNAYGQLGNNGSATSPVPVAVSGLSSGVTAIAVGDLHSCAVHNGAAKCWGSGGYGQLGTGASIFSSAVPTAVAGLGTGVLDVNAGRHHTCALLSSGAARCWGRGDSGEMGDGTNTYINLGPVQVSGATSDVQLVSTGAFFNCGISNGAAYCWGYGGQGRLGNGSGSNINTPSPVTGMGSGVSWLSAGNGMHACGLGNAGPVCWGANNAGQLGNASVPGGTNVPVAVQGLPGGVEDIAAGGLHSCASTDTAIYCWGNNSDGQLGTGNQVSSGTPVLVMNVPAPPVNNARLVNLSTRGQVMTGNDVMIAGFIIGGPTAKTVAVTVAGPSLVAAGIPNALSNPTLTLIRSSDGAVMGASDNWGDAPNAAAIQAAGFAPAHPAEPAVMMTLAPGAYTAIVQASGGVGTGVGLVGVYEVDHPEVPLTNISTRGQVLTGNDVMIAGFIVQGTGTQTVVVTVAGPSLIPAGIPNALANPTLYIVRATDGAVIASNDNWQTQTNPADAAAIQAAGFAPAHVLEPAVKLTLPPGAYTAVVQGTGGTGVGLVGVYRVP</sequence>
<feature type="chain" id="PRO_5026728373" description="Alpha-tubulin suppressor" evidence="2">
    <location>
        <begin position="26"/>
        <end position="646"/>
    </location>
</feature>
<dbReference type="PANTHER" id="PTHR22870:SF408">
    <property type="entry name" value="OS09G0560450 PROTEIN"/>
    <property type="match status" value="1"/>
</dbReference>
<protein>
    <recommendedName>
        <fullName evidence="5">Alpha-tubulin suppressor</fullName>
    </recommendedName>
</protein>
<dbReference type="Pfam" id="PF00415">
    <property type="entry name" value="RCC1"/>
    <property type="match status" value="4"/>
</dbReference>
<feature type="signal peptide" evidence="2">
    <location>
        <begin position="1"/>
        <end position="25"/>
    </location>
</feature>
<dbReference type="Gene3D" id="2.130.10.30">
    <property type="entry name" value="Regulator of chromosome condensation 1/beta-lactamase-inhibitor protein II"/>
    <property type="match status" value="2"/>
</dbReference>
<keyword evidence="4" id="KW-1185">Reference proteome</keyword>
<dbReference type="RefSeq" id="WP_171163981.1">
    <property type="nucleotide sequence ID" value="NZ_CP053073.1"/>
</dbReference>
<dbReference type="InterPro" id="IPR009091">
    <property type="entry name" value="RCC1/BLIP-II"/>
</dbReference>
<dbReference type="PROSITE" id="PS50012">
    <property type="entry name" value="RCC1_3"/>
    <property type="match status" value="6"/>
</dbReference>
<gene>
    <name evidence="3" type="ORF">DSM104440_02956</name>
</gene>
<dbReference type="EMBL" id="CP053073">
    <property type="protein sequence ID" value="QJR16127.1"/>
    <property type="molecule type" value="Genomic_DNA"/>
</dbReference>
<dbReference type="Pfam" id="PF13540">
    <property type="entry name" value="RCC1_2"/>
    <property type="match status" value="1"/>
</dbReference>
<evidence type="ECO:0000313" key="3">
    <source>
        <dbReference type="EMBL" id="QJR16127.1"/>
    </source>
</evidence>
<dbReference type="PANTHER" id="PTHR22870">
    <property type="entry name" value="REGULATOR OF CHROMOSOME CONDENSATION"/>
    <property type="match status" value="1"/>
</dbReference>
<dbReference type="InterPro" id="IPR051210">
    <property type="entry name" value="Ub_ligase/GEF_domain"/>
</dbReference>
<dbReference type="KEGG" id="upl:DSM104440_02956"/>
<accession>A0A6M4HDR5</accession>
<evidence type="ECO:0000256" key="2">
    <source>
        <dbReference type="SAM" id="SignalP"/>
    </source>
</evidence>
<dbReference type="AlphaFoldDB" id="A0A6M4HDR5"/>
<evidence type="ECO:0000313" key="4">
    <source>
        <dbReference type="Proteomes" id="UP000503096"/>
    </source>
</evidence>
<proteinExistence type="predicted"/>
<evidence type="ECO:0008006" key="5">
    <source>
        <dbReference type="Google" id="ProtNLM"/>
    </source>
</evidence>
<organism evidence="3 4">
    <name type="scientific">Usitatibacter palustris</name>
    <dbReference type="NCBI Taxonomy" id="2732487"/>
    <lineage>
        <taxon>Bacteria</taxon>
        <taxon>Pseudomonadati</taxon>
        <taxon>Pseudomonadota</taxon>
        <taxon>Betaproteobacteria</taxon>
        <taxon>Nitrosomonadales</taxon>
        <taxon>Usitatibacteraceae</taxon>
        <taxon>Usitatibacter</taxon>
    </lineage>
</organism>
<dbReference type="InParanoid" id="A0A6M4HDR5"/>
<dbReference type="SUPFAM" id="SSF50985">
    <property type="entry name" value="RCC1/BLIP-II"/>
    <property type="match status" value="2"/>
</dbReference>
<name>A0A6M4HDR5_9PROT</name>
<dbReference type="InterPro" id="IPR000408">
    <property type="entry name" value="Reg_chr_condens"/>
</dbReference>
<dbReference type="Proteomes" id="UP000503096">
    <property type="component" value="Chromosome"/>
</dbReference>
<keyword evidence="2" id="KW-0732">Signal</keyword>
<keyword evidence="1" id="KW-0677">Repeat</keyword>
<evidence type="ECO:0000256" key="1">
    <source>
        <dbReference type="ARBA" id="ARBA00022737"/>
    </source>
</evidence>
<dbReference type="PRINTS" id="PR00633">
    <property type="entry name" value="RCCNDNSATION"/>
</dbReference>
<reference evidence="3 4" key="1">
    <citation type="submission" date="2020-04" db="EMBL/GenBank/DDBJ databases">
        <title>Usitatibacter rugosus gen. nov., sp. nov. and Usitatibacter palustris sp. nov., novel members of Usitatibacteraceae fam. nov. within the order Nitrosomonadales isolated from soil.</title>
        <authorList>
            <person name="Huber K.J."/>
            <person name="Neumann-Schaal M."/>
            <person name="Geppert A."/>
            <person name="Luckner M."/>
            <person name="Wanner G."/>
            <person name="Overmann J."/>
        </authorList>
    </citation>
    <scope>NUCLEOTIDE SEQUENCE [LARGE SCALE GENOMIC DNA]</scope>
    <source>
        <strain evidence="3 4">Swamp67</strain>
    </source>
</reference>